<dbReference type="PANTHER" id="PTHR48100">
    <property type="entry name" value="BROAD-SPECIFICITY PHOSPHATASE YOR283W-RELATED"/>
    <property type="match status" value="1"/>
</dbReference>
<feature type="compositionally biased region" description="Basic and acidic residues" evidence="1">
    <location>
        <begin position="39"/>
        <end position="68"/>
    </location>
</feature>
<protein>
    <recommendedName>
        <fullName evidence="4">Phosphoglycerate mutase-like protein</fullName>
    </recommendedName>
</protein>
<feature type="compositionally biased region" description="Basic and acidic residues" evidence="1">
    <location>
        <begin position="15"/>
        <end position="26"/>
    </location>
</feature>
<comment type="caution">
    <text evidence="2">The sequence shown here is derived from an EMBL/GenBank/DDBJ whole genome shotgun (WGS) entry which is preliminary data.</text>
</comment>
<keyword evidence="3" id="KW-1185">Reference proteome</keyword>
<evidence type="ECO:0008006" key="4">
    <source>
        <dbReference type="Google" id="ProtNLM"/>
    </source>
</evidence>
<accession>A0A8H7T5N6</accession>
<dbReference type="SUPFAM" id="SSF53254">
    <property type="entry name" value="Phosphoglycerate mutase-like"/>
    <property type="match status" value="1"/>
</dbReference>
<evidence type="ECO:0000313" key="3">
    <source>
        <dbReference type="Proteomes" id="UP000664132"/>
    </source>
</evidence>
<dbReference type="InterPro" id="IPR029033">
    <property type="entry name" value="His_PPase_superfam"/>
</dbReference>
<dbReference type="Gene3D" id="3.40.50.1240">
    <property type="entry name" value="Phosphoglycerate mutase-like"/>
    <property type="match status" value="1"/>
</dbReference>
<dbReference type="GO" id="GO:0016791">
    <property type="term" value="F:phosphatase activity"/>
    <property type="evidence" value="ECO:0007669"/>
    <property type="project" value="TreeGrafter"/>
</dbReference>
<dbReference type="Proteomes" id="UP000664132">
    <property type="component" value="Unassembled WGS sequence"/>
</dbReference>
<dbReference type="AlphaFoldDB" id="A0A8H7T5N6"/>
<sequence>MERIRRFSAKMSIFNDKKSLENKDGFNSEIDLQDSPDVDNSKGKEKENSQSDKQDKDKSQSQSTDDKPAGFLSPRMQRVLTSVSMHTQQLISPKKSTVRQRVYIHCVRHAEGIHNLRIIDYEVRKKILDPRLTSHGEEQALALTYRFQHMDKVTHIVCSPMRRTIHTAYLAFYPAVLEKDIPIIAYPDVREWGNARCNTGIKFSSLLETFQDLEGRVETRLVPDGWEFNREVTNPYPEYKQTRALKVRKDLWELGQVVLKTKMGEKGVWNGIEVDGVEKKQDVHIVVITHGAFLATLEGLDEERYWNAEYRTYEFATDEMVAANEASRFDLIETDESKQYVHDLLCPPNENDENDAN</sequence>
<evidence type="ECO:0000256" key="1">
    <source>
        <dbReference type="SAM" id="MobiDB-lite"/>
    </source>
</evidence>
<gene>
    <name evidence="2" type="ORF">IFR04_014186</name>
</gene>
<organism evidence="2 3">
    <name type="scientific">Cadophora malorum</name>
    <dbReference type="NCBI Taxonomy" id="108018"/>
    <lineage>
        <taxon>Eukaryota</taxon>
        <taxon>Fungi</taxon>
        <taxon>Dikarya</taxon>
        <taxon>Ascomycota</taxon>
        <taxon>Pezizomycotina</taxon>
        <taxon>Leotiomycetes</taxon>
        <taxon>Helotiales</taxon>
        <taxon>Ploettnerulaceae</taxon>
        <taxon>Cadophora</taxon>
    </lineage>
</organism>
<dbReference type="GO" id="GO:0005737">
    <property type="term" value="C:cytoplasm"/>
    <property type="evidence" value="ECO:0007669"/>
    <property type="project" value="TreeGrafter"/>
</dbReference>
<dbReference type="CDD" id="cd07067">
    <property type="entry name" value="HP_PGM_like"/>
    <property type="match status" value="1"/>
</dbReference>
<dbReference type="InterPro" id="IPR050275">
    <property type="entry name" value="PGM_Phosphatase"/>
</dbReference>
<name>A0A8H7T5N6_9HELO</name>
<dbReference type="EMBL" id="JAFJYH010000361">
    <property type="protein sequence ID" value="KAG4412683.1"/>
    <property type="molecule type" value="Genomic_DNA"/>
</dbReference>
<dbReference type="PANTHER" id="PTHR48100:SF54">
    <property type="entry name" value="PHOSPHATASE SPAC5H10.03-RELATED"/>
    <property type="match status" value="1"/>
</dbReference>
<evidence type="ECO:0000313" key="2">
    <source>
        <dbReference type="EMBL" id="KAG4412683.1"/>
    </source>
</evidence>
<dbReference type="OrthoDB" id="496981at2759"/>
<dbReference type="SMART" id="SM00855">
    <property type="entry name" value="PGAM"/>
    <property type="match status" value="1"/>
</dbReference>
<proteinExistence type="predicted"/>
<reference evidence="2" key="1">
    <citation type="submission" date="2021-02" db="EMBL/GenBank/DDBJ databases">
        <title>Genome sequence Cadophora malorum strain M34.</title>
        <authorList>
            <person name="Stefanovic E."/>
            <person name="Vu D."/>
            <person name="Scully C."/>
            <person name="Dijksterhuis J."/>
            <person name="Roader J."/>
            <person name="Houbraken J."/>
        </authorList>
    </citation>
    <scope>NUCLEOTIDE SEQUENCE</scope>
    <source>
        <strain evidence="2">M34</strain>
    </source>
</reference>
<feature type="region of interest" description="Disordered" evidence="1">
    <location>
        <begin position="1"/>
        <end position="73"/>
    </location>
</feature>
<dbReference type="Pfam" id="PF00300">
    <property type="entry name" value="His_Phos_1"/>
    <property type="match status" value="1"/>
</dbReference>
<dbReference type="InterPro" id="IPR013078">
    <property type="entry name" value="His_Pase_superF_clade-1"/>
</dbReference>